<proteinExistence type="predicted"/>
<evidence type="ECO:0000256" key="4">
    <source>
        <dbReference type="ARBA" id="ARBA00022692"/>
    </source>
</evidence>
<accession>A0A2R6B079</accession>
<feature type="transmembrane region" description="Helical" evidence="7">
    <location>
        <begin position="383"/>
        <end position="402"/>
    </location>
</feature>
<dbReference type="GO" id="GO:0005886">
    <property type="term" value="C:plasma membrane"/>
    <property type="evidence" value="ECO:0007669"/>
    <property type="project" value="UniProtKB-SubCell"/>
</dbReference>
<comment type="subcellular location">
    <subcellularLocation>
        <location evidence="1">Cell membrane</location>
        <topology evidence="1">Multi-pass membrane protein</topology>
    </subcellularLocation>
</comment>
<keyword evidence="2" id="KW-0813">Transport</keyword>
<feature type="transmembrane region" description="Helical" evidence="7">
    <location>
        <begin position="247"/>
        <end position="268"/>
    </location>
</feature>
<feature type="transmembrane region" description="Helical" evidence="7">
    <location>
        <begin position="194"/>
        <end position="213"/>
    </location>
</feature>
<keyword evidence="3" id="KW-1003">Cell membrane</keyword>
<dbReference type="EMBL" id="NEXE01000012">
    <property type="protein sequence ID" value="PSN92024.1"/>
    <property type="molecule type" value="Genomic_DNA"/>
</dbReference>
<feature type="transmembrane region" description="Helical" evidence="7">
    <location>
        <begin position="68"/>
        <end position="89"/>
    </location>
</feature>
<feature type="transmembrane region" description="Helical" evidence="7">
    <location>
        <begin position="167"/>
        <end position="188"/>
    </location>
</feature>
<sequence>MYVQQLNPAGNVALTIVLSLVPLIVLFLLLIVLRLTAWLASLIGAIVAILVAAGVWRTPIVYASESFLIGALIGTWAISWIVFWGLTFYNTLVLTGKYNAFKEWVVRNATEDTRIQAILLAWSFGALFEGLVGFGYPWALVSPVLIAIGFEELTALKVTAIANNAPVSYGALGTPIIILSAVTGLPLLFVSSSVAKVVAILALLPPWVLAYLVDKWRGVRDVWPFAILASLSYIAGQYPMASFIGPYLADISGSLISFAVLLGFLRVWRPKRITSLAKSTAPSDPGYIQNRSDVLKFWLSIIAVIIVVTLWTGPWSPLTRTTIATLSLKAYSDLFHKVVAVSFAFNPAVAGTSILVSWLVTLPILGAKPSTIRQAIARSFKQYWGGILTGVFVVGLALVFNYSGMAYSLAWKAANLSTLFIVVSPIFGWIGCALSGSNTSTNAPFGAFQTAVARVTGLPIGLTPSLNSVGAEVAKPVAPQTLSAGVSTTSYVRKEGIVARNNLPWTILILVYLIIIGVVYYLIAPSIFTP</sequence>
<evidence type="ECO:0000256" key="2">
    <source>
        <dbReference type="ARBA" id="ARBA00022448"/>
    </source>
</evidence>
<evidence type="ECO:0000313" key="9">
    <source>
        <dbReference type="Proteomes" id="UP000240322"/>
    </source>
</evidence>
<evidence type="ECO:0000313" key="8">
    <source>
        <dbReference type="EMBL" id="PSN92024.1"/>
    </source>
</evidence>
<reference evidence="8 9" key="1">
    <citation type="submission" date="2017-04" db="EMBL/GenBank/DDBJ databases">
        <title>Novel microbial lineages endemic to geothermal iron-oxide mats fill important gaps in the evolutionary history of Archaea.</title>
        <authorList>
            <person name="Jay Z.J."/>
            <person name="Beam J.P."/>
            <person name="Dlakic M."/>
            <person name="Rusch D.B."/>
            <person name="Kozubal M.A."/>
            <person name="Inskeep W.P."/>
        </authorList>
    </citation>
    <scope>NUCLEOTIDE SEQUENCE [LARGE SCALE GENOMIC DNA]</scope>
    <source>
        <strain evidence="8">OSP_D</strain>
    </source>
</reference>
<comment type="caution">
    <text evidence="8">The sequence shown here is derived from an EMBL/GenBank/DDBJ whole genome shotgun (WGS) entry which is preliminary data.</text>
</comment>
<dbReference type="Proteomes" id="UP000240322">
    <property type="component" value="Unassembled WGS sequence"/>
</dbReference>
<dbReference type="GO" id="GO:0015295">
    <property type="term" value="F:solute:proton symporter activity"/>
    <property type="evidence" value="ECO:0007669"/>
    <property type="project" value="TreeGrafter"/>
</dbReference>
<keyword evidence="6 7" id="KW-0472">Membrane</keyword>
<gene>
    <name evidence="8" type="ORF">B9Q03_02495</name>
</gene>
<keyword evidence="4 7" id="KW-0812">Transmembrane</keyword>
<feature type="transmembrane region" description="Helical" evidence="7">
    <location>
        <begin position="338"/>
        <end position="362"/>
    </location>
</feature>
<dbReference type="PANTHER" id="PTHR30003">
    <property type="entry name" value="L-LACTATE PERMEASE"/>
    <property type="match status" value="1"/>
</dbReference>
<feature type="transmembrane region" description="Helical" evidence="7">
    <location>
        <begin position="414"/>
        <end position="434"/>
    </location>
</feature>
<evidence type="ECO:0000256" key="6">
    <source>
        <dbReference type="ARBA" id="ARBA00023136"/>
    </source>
</evidence>
<name>A0A2R6B079_9ARCH</name>
<feature type="transmembrane region" description="Helical" evidence="7">
    <location>
        <begin position="297"/>
        <end position="318"/>
    </location>
</feature>
<feature type="transmembrane region" description="Helical" evidence="7">
    <location>
        <begin position="12"/>
        <end position="32"/>
    </location>
</feature>
<feature type="transmembrane region" description="Helical" evidence="7">
    <location>
        <begin position="38"/>
        <end position="56"/>
    </location>
</feature>
<dbReference type="AlphaFoldDB" id="A0A2R6B079"/>
<evidence type="ECO:0000256" key="1">
    <source>
        <dbReference type="ARBA" id="ARBA00004651"/>
    </source>
</evidence>
<dbReference type="InterPro" id="IPR003804">
    <property type="entry name" value="Lactate_perm"/>
</dbReference>
<evidence type="ECO:0000256" key="5">
    <source>
        <dbReference type="ARBA" id="ARBA00022989"/>
    </source>
</evidence>
<evidence type="ECO:0000256" key="7">
    <source>
        <dbReference type="SAM" id="Phobius"/>
    </source>
</evidence>
<keyword evidence="5 7" id="KW-1133">Transmembrane helix</keyword>
<dbReference type="GO" id="GO:0015129">
    <property type="term" value="F:lactate transmembrane transporter activity"/>
    <property type="evidence" value="ECO:0007669"/>
    <property type="project" value="InterPro"/>
</dbReference>
<dbReference type="Pfam" id="PF02652">
    <property type="entry name" value="Lactate_perm"/>
    <property type="match status" value="1"/>
</dbReference>
<protein>
    <submittedName>
        <fullName evidence="8">Lactate permease</fullName>
    </submittedName>
</protein>
<evidence type="ECO:0000256" key="3">
    <source>
        <dbReference type="ARBA" id="ARBA00022475"/>
    </source>
</evidence>
<feature type="transmembrane region" description="Helical" evidence="7">
    <location>
        <begin position="503"/>
        <end position="523"/>
    </location>
</feature>
<organism evidence="8 9">
    <name type="scientific">Candidatus Marsarchaeota G2 archaeon OSP_D</name>
    <dbReference type="NCBI Taxonomy" id="1978157"/>
    <lineage>
        <taxon>Archaea</taxon>
        <taxon>Candidatus Marsarchaeota</taxon>
        <taxon>Candidatus Marsarchaeota group 2</taxon>
    </lineage>
</organism>
<dbReference type="PANTHER" id="PTHR30003:SF0">
    <property type="entry name" value="GLYCOLATE PERMEASE GLCA-RELATED"/>
    <property type="match status" value="1"/>
</dbReference>